<reference evidence="1 2" key="1">
    <citation type="journal article" date="2020" name="ISME J.">
        <title>Comparative genomics reveals insights into cyanobacterial evolution and habitat adaptation.</title>
        <authorList>
            <person name="Chen M.Y."/>
            <person name="Teng W.K."/>
            <person name="Zhao L."/>
            <person name="Hu C.X."/>
            <person name="Zhou Y.K."/>
            <person name="Han B.P."/>
            <person name="Song L.R."/>
            <person name="Shu W.S."/>
        </authorList>
    </citation>
    <scope>NUCLEOTIDE SEQUENCE [LARGE SCALE GENOMIC DNA]</scope>
    <source>
        <strain evidence="1 2">FACHB-159</strain>
    </source>
</reference>
<gene>
    <name evidence="1" type="ORF">H6H03_04010</name>
</gene>
<dbReference type="Proteomes" id="UP000637383">
    <property type="component" value="Unassembled WGS sequence"/>
</dbReference>
<dbReference type="EMBL" id="JACJTU010000003">
    <property type="protein sequence ID" value="MBD2733079.1"/>
    <property type="molecule type" value="Genomic_DNA"/>
</dbReference>
<keyword evidence="2" id="KW-1185">Reference proteome</keyword>
<evidence type="ECO:0000313" key="2">
    <source>
        <dbReference type="Proteomes" id="UP000637383"/>
    </source>
</evidence>
<accession>A0ABR8K2U9</accession>
<evidence type="ECO:0000313" key="1">
    <source>
        <dbReference type="EMBL" id="MBD2733079.1"/>
    </source>
</evidence>
<sequence>MDRSLRSPTLPKKEFFITQNQPDRLDRIQAVLAVVATQQQANTTAIAQLT</sequence>
<name>A0ABR8K2U9_9NOSO</name>
<dbReference type="RefSeq" id="WP_190953852.1">
    <property type="nucleotide sequence ID" value="NZ_JACJTU010000003.1"/>
</dbReference>
<organism evidence="1 2">
    <name type="scientific">Nostoc paludosum FACHB-159</name>
    <dbReference type="NCBI Taxonomy" id="2692908"/>
    <lineage>
        <taxon>Bacteria</taxon>
        <taxon>Bacillati</taxon>
        <taxon>Cyanobacteriota</taxon>
        <taxon>Cyanophyceae</taxon>
        <taxon>Nostocales</taxon>
        <taxon>Nostocaceae</taxon>
        <taxon>Nostoc</taxon>
    </lineage>
</organism>
<proteinExistence type="predicted"/>
<comment type="caution">
    <text evidence="1">The sequence shown here is derived from an EMBL/GenBank/DDBJ whole genome shotgun (WGS) entry which is preliminary data.</text>
</comment>
<protein>
    <submittedName>
        <fullName evidence="1">Uncharacterized protein</fullName>
    </submittedName>
</protein>